<proteinExistence type="predicted"/>
<reference evidence="3" key="1">
    <citation type="submission" date="2023-07" db="EMBL/GenBank/DDBJ databases">
        <title>A collection of bacterial strains from the Burkholderia cepacia Research Laboratory and Repository.</title>
        <authorList>
            <person name="Lipuma J."/>
            <person name="Spilker T."/>
            <person name="Caverly L."/>
        </authorList>
    </citation>
    <scope>NUCLEOTIDE SEQUENCE</scope>
    <source>
        <strain evidence="3">AU44268</strain>
    </source>
</reference>
<dbReference type="Gene3D" id="3.30.9.10">
    <property type="entry name" value="D-Amino Acid Oxidase, subunit A, domain 2"/>
    <property type="match status" value="1"/>
</dbReference>
<accession>A0AAW7T891</accession>
<dbReference type="InterPro" id="IPR036188">
    <property type="entry name" value="FAD/NAD-bd_sf"/>
</dbReference>
<dbReference type="RefSeq" id="WP_175983628.1">
    <property type="nucleotide sequence ID" value="NZ_CADFEX010000002.1"/>
</dbReference>
<evidence type="ECO:0000259" key="2">
    <source>
        <dbReference type="Pfam" id="PF01266"/>
    </source>
</evidence>
<dbReference type="Gene3D" id="3.50.50.60">
    <property type="entry name" value="FAD/NAD(P)-binding domain"/>
    <property type="match status" value="1"/>
</dbReference>
<dbReference type="EC" id="1.-.-.-" evidence="3"/>
<dbReference type="InterPro" id="IPR006076">
    <property type="entry name" value="FAD-dep_OxRdtase"/>
</dbReference>
<dbReference type="AlphaFoldDB" id="A0AAW7T891"/>
<dbReference type="GO" id="GO:0016491">
    <property type="term" value="F:oxidoreductase activity"/>
    <property type="evidence" value="ECO:0007669"/>
    <property type="project" value="UniProtKB-KW"/>
</dbReference>
<comment type="caution">
    <text evidence="3">The sequence shown here is derived from an EMBL/GenBank/DDBJ whole genome shotgun (WGS) entry which is preliminary data.</text>
</comment>
<keyword evidence="1 3" id="KW-0560">Oxidoreductase</keyword>
<dbReference type="PANTHER" id="PTHR13847">
    <property type="entry name" value="SARCOSINE DEHYDROGENASE-RELATED"/>
    <property type="match status" value="1"/>
</dbReference>
<organism evidence="3 4">
    <name type="scientific">Burkholderia vietnamiensis</name>
    <dbReference type="NCBI Taxonomy" id="60552"/>
    <lineage>
        <taxon>Bacteria</taxon>
        <taxon>Pseudomonadati</taxon>
        <taxon>Pseudomonadota</taxon>
        <taxon>Betaproteobacteria</taxon>
        <taxon>Burkholderiales</taxon>
        <taxon>Burkholderiaceae</taxon>
        <taxon>Burkholderia</taxon>
        <taxon>Burkholderia cepacia complex</taxon>
    </lineage>
</organism>
<name>A0AAW7T891_BURVI</name>
<evidence type="ECO:0000256" key="1">
    <source>
        <dbReference type="ARBA" id="ARBA00023002"/>
    </source>
</evidence>
<sequence>MVSGERSPIASAAMFEKDRMKFESYWLDTRPPFHAGCEGPVDGRADVVVIGGGFTGLSAALALAQRGVSVVVLEAAQIAGEASGRNGGQCNTGVAQDYASLAARIGAEPARQFYRAYESAVKSVEALVAEHAIDCDFRRAGKLKLAAKPQHFAALAKTYDALRRDVDADIELIEPSRVRDEIGSDGFHGGLLQHNGVQMHMGKFGVGLAQAAARAGARIYEHAAVTQIERLGGERHTIVSTRGTIVADRVLVATGASQHGPFAWFRRRIAPVGSFIVVTEPLPDAQLNRLFVHRRAYVTSRQIGNYFRVTPDNRLLFGGRARFAMSSPRSDAKSGEILRAGLAGYFPELAAVRLDYCWGGLVDITADRLPRAGQHDGLYYSMGYSGHGVQMAVHMGRVMADVLYGAAASNPWRELDWPAMPGHFGHAWFLPLVGAYYRMQDFLH</sequence>
<gene>
    <name evidence="3" type="ORF">QZM33_25475</name>
</gene>
<evidence type="ECO:0000313" key="4">
    <source>
        <dbReference type="Proteomes" id="UP001171620"/>
    </source>
</evidence>
<evidence type="ECO:0000313" key="3">
    <source>
        <dbReference type="EMBL" id="MDN7798298.1"/>
    </source>
</evidence>
<dbReference type="Proteomes" id="UP001171620">
    <property type="component" value="Unassembled WGS sequence"/>
</dbReference>
<dbReference type="PANTHER" id="PTHR13847:SF281">
    <property type="entry name" value="FAD DEPENDENT OXIDOREDUCTASE DOMAIN-CONTAINING PROTEIN"/>
    <property type="match status" value="1"/>
</dbReference>
<dbReference type="PRINTS" id="PR00420">
    <property type="entry name" value="RNGMNOXGNASE"/>
</dbReference>
<feature type="domain" description="FAD dependent oxidoreductase" evidence="2">
    <location>
        <begin position="46"/>
        <end position="401"/>
    </location>
</feature>
<dbReference type="GO" id="GO:0005737">
    <property type="term" value="C:cytoplasm"/>
    <property type="evidence" value="ECO:0007669"/>
    <property type="project" value="TreeGrafter"/>
</dbReference>
<dbReference type="EMBL" id="JAUJRV010000028">
    <property type="protein sequence ID" value="MDN7798298.1"/>
    <property type="molecule type" value="Genomic_DNA"/>
</dbReference>
<dbReference type="SUPFAM" id="SSF51905">
    <property type="entry name" value="FAD/NAD(P)-binding domain"/>
    <property type="match status" value="1"/>
</dbReference>
<protein>
    <submittedName>
        <fullName evidence="3">FAD-binding oxidoreductase</fullName>
        <ecNumber evidence="3">1.-.-.-</ecNumber>
    </submittedName>
</protein>
<dbReference type="Pfam" id="PF01266">
    <property type="entry name" value="DAO"/>
    <property type="match status" value="1"/>
</dbReference>